<feature type="domain" description="FAD/NAD(P)-binding" evidence="2">
    <location>
        <begin position="4"/>
        <end position="286"/>
    </location>
</feature>
<dbReference type="PRINTS" id="PR00368">
    <property type="entry name" value="FADPNR"/>
</dbReference>
<dbReference type="PRINTS" id="PR00469">
    <property type="entry name" value="PNDRDTASEII"/>
</dbReference>
<dbReference type="RefSeq" id="WP_186860615.1">
    <property type="nucleotide sequence ID" value="NZ_JACOOO010000035.1"/>
</dbReference>
<dbReference type="Pfam" id="PF07992">
    <property type="entry name" value="Pyr_redox_2"/>
    <property type="match status" value="1"/>
</dbReference>
<dbReference type="EMBL" id="JACOOO010000035">
    <property type="protein sequence ID" value="MBC5630204.1"/>
    <property type="molecule type" value="Genomic_DNA"/>
</dbReference>
<sequence length="311" mass="34225">MKEYSLVIIGAGAAGLLAGIAALEEKIEDVLIIEQEEDLGGNLNLFINNDFGEFHLGENVPGPAFASILITTYVSLNGQFKNNTRVIEVSDDRKIKYVNPYEGEVEIKAKKIILASGCREKYTGNIIVPIHKYTGIFSTASAHRLVNFQGLLPGREVILSGNTVWSYILARRLVIEGAKVKGIITSRESVSEDLAKIIDGFDIPVICNSKVIEVGGGERIEWARIENCTKKEESKIIECDSLILAIGYYPEIDYLKNSTIKINNECLQIENYKTSVEGIYCCGTIVHGRNGLFNSGEEGYKVGKIVSAQLK</sequence>
<dbReference type="InterPro" id="IPR051691">
    <property type="entry name" value="Metab_Enz_Cyan_OpOx_G3PDH"/>
</dbReference>
<protein>
    <submittedName>
        <fullName evidence="3">FAD-dependent oxidoreductase</fullName>
    </submittedName>
</protein>
<name>A0ABR7DFL5_9CLOT</name>
<proteinExistence type="predicted"/>
<dbReference type="PANTHER" id="PTHR42949:SF3">
    <property type="entry name" value="ANAEROBIC GLYCEROL-3-PHOSPHATE DEHYDROGENASE SUBUNIT B"/>
    <property type="match status" value="1"/>
</dbReference>
<keyword evidence="4" id="KW-1185">Reference proteome</keyword>
<dbReference type="SUPFAM" id="SSF51905">
    <property type="entry name" value="FAD/NAD(P)-binding domain"/>
    <property type="match status" value="1"/>
</dbReference>
<evidence type="ECO:0000259" key="2">
    <source>
        <dbReference type="Pfam" id="PF07992"/>
    </source>
</evidence>
<evidence type="ECO:0000313" key="4">
    <source>
        <dbReference type="Proteomes" id="UP000596929"/>
    </source>
</evidence>
<evidence type="ECO:0000313" key="3">
    <source>
        <dbReference type="EMBL" id="MBC5630204.1"/>
    </source>
</evidence>
<organism evidence="3 4">
    <name type="scientific">Clostridium hominis</name>
    <dbReference type="NCBI Taxonomy" id="2763036"/>
    <lineage>
        <taxon>Bacteria</taxon>
        <taxon>Bacillati</taxon>
        <taxon>Bacillota</taxon>
        <taxon>Clostridia</taxon>
        <taxon>Eubacteriales</taxon>
        <taxon>Clostridiaceae</taxon>
        <taxon>Clostridium</taxon>
    </lineage>
</organism>
<evidence type="ECO:0000256" key="1">
    <source>
        <dbReference type="ARBA" id="ARBA00023002"/>
    </source>
</evidence>
<dbReference type="Proteomes" id="UP000596929">
    <property type="component" value="Unassembled WGS sequence"/>
</dbReference>
<dbReference type="Gene3D" id="3.50.50.60">
    <property type="entry name" value="FAD/NAD(P)-binding domain"/>
    <property type="match status" value="2"/>
</dbReference>
<comment type="caution">
    <text evidence="3">The sequence shown here is derived from an EMBL/GenBank/DDBJ whole genome shotgun (WGS) entry which is preliminary data.</text>
</comment>
<dbReference type="InterPro" id="IPR023753">
    <property type="entry name" value="FAD/NAD-binding_dom"/>
</dbReference>
<dbReference type="PANTHER" id="PTHR42949">
    <property type="entry name" value="ANAEROBIC GLYCEROL-3-PHOSPHATE DEHYDROGENASE SUBUNIT B"/>
    <property type="match status" value="1"/>
</dbReference>
<keyword evidence="1" id="KW-0560">Oxidoreductase</keyword>
<gene>
    <name evidence="3" type="ORF">H8S20_15170</name>
</gene>
<dbReference type="InterPro" id="IPR036188">
    <property type="entry name" value="FAD/NAD-bd_sf"/>
</dbReference>
<accession>A0ABR7DFL5</accession>
<reference evidence="3 4" key="1">
    <citation type="submission" date="2020-08" db="EMBL/GenBank/DDBJ databases">
        <title>Genome public.</title>
        <authorList>
            <person name="Liu C."/>
            <person name="Sun Q."/>
        </authorList>
    </citation>
    <scope>NUCLEOTIDE SEQUENCE [LARGE SCALE GENOMIC DNA]</scope>
    <source>
        <strain evidence="3 4">NSJ-6</strain>
    </source>
</reference>